<dbReference type="AlphaFoldDB" id="A0AAI9X7Q7"/>
<organism evidence="2 3">
    <name type="scientific">Penicillium thymicola</name>
    <dbReference type="NCBI Taxonomy" id="293382"/>
    <lineage>
        <taxon>Eukaryota</taxon>
        <taxon>Fungi</taxon>
        <taxon>Dikarya</taxon>
        <taxon>Ascomycota</taxon>
        <taxon>Pezizomycotina</taxon>
        <taxon>Eurotiomycetes</taxon>
        <taxon>Eurotiomycetidae</taxon>
        <taxon>Eurotiales</taxon>
        <taxon>Aspergillaceae</taxon>
        <taxon>Penicillium</taxon>
    </lineage>
</organism>
<dbReference type="EMBL" id="LACB01000186">
    <property type="protein sequence ID" value="KAJ9486882.1"/>
    <property type="molecule type" value="Genomic_DNA"/>
</dbReference>
<evidence type="ECO:0000256" key="1">
    <source>
        <dbReference type="SAM" id="MobiDB-lite"/>
    </source>
</evidence>
<reference evidence="2" key="1">
    <citation type="submission" date="2015-06" db="EMBL/GenBank/DDBJ databases">
        <authorList>
            <person name="Nguyen H."/>
        </authorList>
    </citation>
    <scope>NUCLEOTIDE SEQUENCE</scope>
    <source>
        <strain evidence="2">DAOM 180753</strain>
    </source>
</reference>
<dbReference type="Proteomes" id="UP001227192">
    <property type="component" value="Unassembled WGS sequence"/>
</dbReference>
<feature type="compositionally biased region" description="Basic and acidic residues" evidence="1">
    <location>
        <begin position="30"/>
        <end position="63"/>
    </location>
</feature>
<comment type="caution">
    <text evidence="2">The sequence shown here is derived from an EMBL/GenBank/DDBJ whole genome shotgun (WGS) entry which is preliminary data.</text>
</comment>
<gene>
    <name evidence="2" type="ORF">VN97_g6449</name>
</gene>
<feature type="region of interest" description="Disordered" evidence="1">
    <location>
        <begin position="13"/>
        <end position="70"/>
    </location>
</feature>
<name>A0AAI9X7Q7_PENTH</name>
<reference evidence="2" key="2">
    <citation type="journal article" date="2016" name="Fungal Biol.">
        <title>Ochratoxin A production by Penicillium thymicola.</title>
        <authorList>
            <person name="Nguyen H.D.T."/>
            <person name="McMullin D.R."/>
            <person name="Ponomareva E."/>
            <person name="Riley R."/>
            <person name="Pomraning K.R."/>
            <person name="Baker S.E."/>
            <person name="Seifert K.A."/>
        </authorList>
    </citation>
    <scope>NUCLEOTIDE SEQUENCE</scope>
    <source>
        <strain evidence="2">DAOM 180753</strain>
    </source>
</reference>
<keyword evidence="3" id="KW-1185">Reference proteome</keyword>
<protein>
    <submittedName>
        <fullName evidence="2">Uncharacterized protein</fullName>
    </submittedName>
</protein>
<sequence length="201" mass="22101">MILWRADSGVVSAHLTTSTLNSSSSNDNSSSDRKKKDDKKGSHDKPGGQSHNEKGSNDSSSKDKKQKKQPFEGEENIIFCKFHKTLGNHYSKNCFLKNNPSARPDHRPGWLPVPQNVSKRLVYFCDASIRCLCGAAGIVCPQSLASSEWESKGVFYPLSVHDSATVELFAISCTLELVIGEIDGEKATIEERLSADNDLLQ</sequence>
<proteinExistence type="predicted"/>
<evidence type="ECO:0000313" key="3">
    <source>
        <dbReference type="Proteomes" id="UP001227192"/>
    </source>
</evidence>
<evidence type="ECO:0000313" key="2">
    <source>
        <dbReference type="EMBL" id="KAJ9486882.1"/>
    </source>
</evidence>
<accession>A0AAI9X7Q7</accession>